<keyword evidence="1" id="KW-0732">Signal</keyword>
<reference evidence="3" key="3">
    <citation type="submission" date="2015-06" db="UniProtKB">
        <authorList>
            <consortium name="EnsemblMetazoa"/>
        </authorList>
    </citation>
    <scope>IDENTIFICATION</scope>
</reference>
<evidence type="ECO:0000313" key="3">
    <source>
        <dbReference type="EnsemblMetazoa" id="CapteP191776"/>
    </source>
</evidence>
<evidence type="ECO:0000313" key="4">
    <source>
        <dbReference type="Proteomes" id="UP000014760"/>
    </source>
</evidence>
<feature type="chain" id="PRO_5008787033" evidence="1">
    <location>
        <begin position="20"/>
        <end position="297"/>
    </location>
</feature>
<dbReference type="EMBL" id="AMQN01012687">
    <property type="status" value="NOT_ANNOTATED_CDS"/>
    <property type="molecule type" value="Genomic_DNA"/>
</dbReference>
<sequence length="297" mass="32519">MAAYCVATILLSLLAGGVVSPIMRRQLINRVGAEWILYVIQINERLTHVWSHRCLPANNCTDSISVPGVSATRCYSCQYTHNINRVGGECVDQPDDYSLGPTTVECPGACQTEKQVTEATKDVYFMRRGCAVRPVGCQTDMHGFRTTCIQSCDGDLCRTETAGKPTNKTKPKNLEYGKIKNAEGVIRSFYRGCEPRRGRKDECVESVPFSDCNYFCEGDLCNHGNGLDSTPSMVGEVVGTTKAITVAPIAARTTRRTRRLRPTLRAAGKKLRSSGNSGQDTSSAFVCLVVMGYVAMF</sequence>
<organism evidence="2">
    <name type="scientific">Capitella teleta</name>
    <name type="common">Polychaete worm</name>
    <dbReference type="NCBI Taxonomy" id="283909"/>
    <lineage>
        <taxon>Eukaryota</taxon>
        <taxon>Metazoa</taxon>
        <taxon>Spiralia</taxon>
        <taxon>Lophotrochozoa</taxon>
        <taxon>Annelida</taxon>
        <taxon>Polychaeta</taxon>
        <taxon>Sedentaria</taxon>
        <taxon>Scolecida</taxon>
        <taxon>Capitellidae</taxon>
        <taxon>Capitella</taxon>
    </lineage>
</organism>
<evidence type="ECO:0000256" key="1">
    <source>
        <dbReference type="SAM" id="SignalP"/>
    </source>
</evidence>
<name>R7TIG6_CAPTE</name>
<reference evidence="2 4" key="2">
    <citation type="journal article" date="2013" name="Nature">
        <title>Insights into bilaterian evolution from three spiralian genomes.</title>
        <authorList>
            <person name="Simakov O."/>
            <person name="Marletaz F."/>
            <person name="Cho S.J."/>
            <person name="Edsinger-Gonzales E."/>
            <person name="Havlak P."/>
            <person name="Hellsten U."/>
            <person name="Kuo D.H."/>
            <person name="Larsson T."/>
            <person name="Lv J."/>
            <person name="Arendt D."/>
            <person name="Savage R."/>
            <person name="Osoegawa K."/>
            <person name="de Jong P."/>
            <person name="Grimwood J."/>
            <person name="Chapman J.A."/>
            <person name="Shapiro H."/>
            <person name="Aerts A."/>
            <person name="Otillar R.P."/>
            <person name="Terry A.Y."/>
            <person name="Boore J.L."/>
            <person name="Grigoriev I.V."/>
            <person name="Lindberg D.R."/>
            <person name="Seaver E.C."/>
            <person name="Weisblat D.A."/>
            <person name="Putnam N.H."/>
            <person name="Rokhsar D.S."/>
        </authorList>
    </citation>
    <scope>NUCLEOTIDE SEQUENCE</scope>
    <source>
        <strain evidence="2 4">I ESC-2004</strain>
    </source>
</reference>
<dbReference type="EnsemblMetazoa" id="CapteT191776">
    <property type="protein sequence ID" value="CapteP191776"/>
    <property type="gene ID" value="CapteG191776"/>
</dbReference>
<keyword evidence="4" id="KW-1185">Reference proteome</keyword>
<accession>R7TIG6</accession>
<feature type="signal peptide" evidence="1">
    <location>
        <begin position="1"/>
        <end position="19"/>
    </location>
</feature>
<reference evidence="4" key="1">
    <citation type="submission" date="2012-12" db="EMBL/GenBank/DDBJ databases">
        <authorList>
            <person name="Hellsten U."/>
            <person name="Grimwood J."/>
            <person name="Chapman J.A."/>
            <person name="Shapiro H."/>
            <person name="Aerts A."/>
            <person name="Otillar R.P."/>
            <person name="Terry A.Y."/>
            <person name="Boore J.L."/>
            <person name="Simakov O."/>
            <person name="Marletaz F."/>
            <person name="Cho S.-J."/>
            <person name="Edsinger-Gonzales E."/>
            <person name="Havlak P."/>
            <person name="Kuo D.-H."/>
            <person name="Larsson T."/>
            <person name="Lv J."/>
            <person name="Arendt D."/>
            <person name="Savage R."/>
            <person name="Osoegawa K."/>
            <person name="de Jong P."/>
            <person name="Lindberg D.R."/>
            <person name="Seaver E.C."/>
            <person name="Weisblat D.A."/>
            <person name="Putnam N.H."/>
            <person name="Grigoriev I.V."/>
            <person name="Rokhsar D.S."/>
        </authorList>
    </citation>
    <scope>NUCLEOTIDE SEQUENCE</scope>
    <source>
        <strain evidence="4">I ESC-2004</strain>
    </source>
</reference>
<dbReference type="Proteomes" id="UP000014760">
    <property type="component" value="Unassembled WGS sequence"/>
</dbReference>
<dbReference type="EMBL" id="KB309686">
    <property type="protein sequence ID" value="ELT93638.1"/>
    <property type="molecule type" value="Genomic_DNA"/>
</dbReference>
<protein>
    <submittedName>
        <fullName evidence="2 3">Uncharacterized protein</fullName>
    </submittedName>
</protein>
<dbReference type="HOGENOM" id="CLU_937657_0_0_1"/>
<proteinExistence type="predicted"/>
<evidence type="ECO:0000313" key="2">
    <source>
        <dbReference type="EMBL" id="ELT93638.1"/>
    </source>
</evidence>
<dbReference type="AlphaFoldDB" id="R7TIG6"/>
<gene>
    <name evidence="2" type="ORF">CAPTEDRAFT_191776</name>
</gene>